<dbReference type="RefSeq" id="WP_126459927.1">
    <property type="nucleotide sequence ID" value="NZ_RYDJ01000010.1"/>
</dbReference>
<keyword evidence="9" id="KW-1185">Reference proteome</keyword>
<dbReference type="Proteomes" id="UP000280825">
    <property type="component" value="Unassembled WGS sequence"/>
</dbReference>
<feature type="signal peptide" evidence="5">
    <location>
        <begin position="1"/>
        <end position="16"/>
    </location>
</feature>
<sequence length="675" mass="76018">MKYFLILLLVSFVSNAQITTEQLNLMPWPQNIKLTAGTFALSKKFKVNITGNPNPRIFIGATNFLRRLDGRTGLFLEQSFLTEVNESPEAELQINCVRNGKIEINEDESYELKIASNQITINATSDLGALHGLETLLQLLQNNSTSFYFPVVEISDSPRFTWRGLMIDAARHFQPVDVIKRNLDAMASMKMNVFHWHLADDQGWRIELKNHPKLTELASDGNFYTQEEIKNIVKYADERGILVIPEIDVPGHASALLTAYPEIGSKVGEGEITYEVQRNSGIFNATLDPINPKTYEVLSSIFDEVCPLFPSSYFHIGGDENNGKEWNANPAIQQFKKDNNLASNHDLQTYFNMKLIPILKKYNKKLMGWEEIMTENMSKDAIIHAWRGTNEGQEAGGALIKAAKSGYNTVLSNGYYIDLMLGIESHYLNDPIPKKIILSPEEKARVLGGEAAMWSELVTPLNIDSRIWPRTAAIAERLWSDESVTDMNSLRKRLKTISFRLEELGITHIRNKEVILRNISNNQDTRALNDFSNLCEPLKNYKRNGGGKKYRMHSPLTLFADACNADASEALDFNVAVNTYLANKSKENKGIVTDFFKKWIVLNSDLIALSANAPLVQPLLPLSKSLSDVSQQLLLLIDKKQKVSQTVLEDLLEKCNTRSPADVELAVYGSLKKLL</sequence>
<evidence type="ECO:0000256" key="3">
    <source>
        <dbReference type="ARBA" id="ARBA00023295"/>
    </source>
</evidence>
<comment type="similarity">
    <text evidence="1">Belongs to the glycosyl hydrolase 20 family.</text>
</comment>
<keyword evidence="3" id="KW-0326">Glycosidase</keyword>
<dbReference type="InterPro" id="IPR029018">
    <property type="entry name" value="Hex-like_dom2"/>
</dbReference>
<accession>A0A432CLQ5</accession>
<dbReference type="InterPro" id="IPR015882">
    <property type="entry name" value="HEX_bac_N"/>
</dbReference>
<dbReference type="Gene3D" id="3.20.20.80">
    <property type="entry name" value="Glycosidases"/>
    <property type="match status" value="1"/>
</dbReference>
<dbReference type="GO" id="GO:0016020">
    <property type="term" value="C:membrane"/>
    <property type="evidence" value="ECO:0007669"/>
    <property type="project" value="TreeGrafter"/>
</dbReference>
<evidence type="ECO:0000256" key="4">
    <source>
        <dbReference type="PIRSR" id="PIRSR625705-1"/>
    </source>
</evidence>
<reference evidence="8 9" key="1">
    <citation type="submission" date="2018-12" db="EMBL/GenBank/DDBJ databases">
        <title>Flavobacterium sp. nov., isolated from glacier ice.</title>
        <authorList>
            <person name="Liu Q."/>
            <person name="Xin Y.-H."/>
        </authorList>
    </citation>
    <scope>NUCLEOTIDE SEQUENCE [LARGE SCALE GENOMIC DNA]</scope>
    <source>
        <strain evidence="8 9">RB1N8</strain>
    </source>
</reference>
<dbReference type="PANTHER" id="PTHR22600:SF21">
    <property type="entry name" value="BETA-HEXOSAMINIDASE A"/>
    <property type="match status" value="1"/>
</dbReference>
<organism evidence="8 9">
    <name type="scientific">Flavobacterium bomense</name>
    <dbReference type="NCBI Taxonomy" id="2497483"/>
    <lineage>
        <taxon>Bacteria</taxon>
        <taxon>Pseudomonadati</taxon>
        <taxon>Bacteroidota</taxon>
        <taxon>Flavobacteriia</taxon>
        <taxon>Flavobacteriales</taxon>
        <taxon>Flavobacteriaceae</taxon>
        <taxon>Flavobacterium</taxon>
    </lineage>
</organism>
<dbReference type="GO" id="GO:0030203">
    <property type="term" value="P:glycosaminoglycan metabolic process"/>
    <property type="evidence" value="ECO:0007669"/>
    <property type="project" value="TreeGrafter"/>
</dbReference>
<dbReference type="InterPro" id="IPR025705">
    <property type="entry name" value="Beta_hexosaminidase_sua/sub"/>
</dbReference>
<dbReference type="GO" id="GO:0005975">
    <property type="term" value="P:carbohydrate metabolic process"/>
    <property type="evidence" value="ECO:0007669"/>
    <property type="project" value="InterPro"/>
</dbReference>
<evidence type="ECO:0000256" key="1">
    <source>
        <dbReference type="ARBA" id="ARBA00006285"/>
    </source>
</evidence>
<gene>
    <name evidence="8" type="ORF">EKL98_09885</name>
</gene>
<dbReference type="InterPro" id="IPR015883">
    <property type="entry name" value="Glyco_hydro_20_cat"/>
</dbReference>
<evidence type="ECO:0000256" key="2">
    <source>
        <dbReference type="ARBA" id="ARBA00022801"/>
    </source>
</evidence>
<evidence type="ECO:0000259" key="7">
    <source>
        <dbReference type="Pfam" id="PF02838"/>
    </source>
</evidence>
<evidence type="ECO:0000259" key="6">
    <source>
        <dbReference type="Pfam" id="PF00728"/>
    </source>
</evidence>
<comment type="caution">
    <text evidence="8">The sequence shown here is derived from an EMBL/GenBank/DDBJ whole genome shotgun (WGS) entry which is preliminary data.</text>
</comment>
<protein>
    <submittedName>
        <fullName evidence="8">Beta-N-acetylhexosaminidase</fullName>
    </submittedName>
</protein>
<proteinExistence type="inferred from homology"/>
<feature type="chain" id="PRO_5019426266" evidence="5">
    <location>
        <begin position="17"/>
        <end position="675"/>
    </location>
</feature>
<dbReference type="SUPFAM" id="SSF55545">
    <property type="entry name" value="beta-N-acetylhexosaminidase-like domain"/>
    <property type="match status" value="1"/>
</dbReference>
<dbReference type="PANTHER" id="PTHR22600">
    <property type="entry name" value="BETA-HEXOSAMINIDASE"/>
    <property type="match status" value="1"/>
</dbReference>
<dbReference type="Gene3D" id="3.30.379.10">
    <property type="entry name" value="Chitobiase/beta-hexosaminidase domain 2-like"/>
    <property type="match status" value="1"/>
</dbReference>
<dbReference type="EMBL" id="RYDJ01000010">
    <property type="protein sequence ID" value="RTZ04137.1"/>
    <property type="molecule type" value="Genomic_DNA"/>
</dbReference>
<dbReference type="InterPro" id="IPR017853">
    <property type="entry name" value="GH"/>
</dbReference>
<dbReference type="GO" id="GO:0005764">
    <property type="term" value="C:lysosome"/>
    <property type="evidence" value="ECO:0007669"/>
    <property type="project" value="TreeGrafter"/>
</dbReference>
<dbReference type="Pfam" id="PF02838">
    <property type="entry name" value="Glyco_hydro_20b"/>
    <property type="match status" value="1"/>
</dbReference>
<keyword evidence="2" id="KW-0378">Hydrolase</keyword>
<keyword evidence="5" id="KW-0732">Signal</keyword>
<dbReference type="GO" id="GO:0006689">
    <property type="term" value="P:ganglioside catabolic process"/>
    <property type="evidence" value="ECO:0007669"/>
    <property type="project" value="TreeGrafter"/>
</dbReference>
<evidence type="ECO:0000313" key="8">
    <source>
        <dbReference type="EMBL" id="RTZ04137.1"/>
    </source>
</evidence>
<feature type="active site" description="Proton donor" evidence="4">
    <location>
        <position position="320"/>
    </location>
</feature>
<dbReference type="GO" id="GO:0004563">
    <property type="term" value="F:beta-N-acetylhexosaminidase activity"/>
    <property type="evidence" value="ECO:0007669"/>
    <property type="project" value="InterPro"/>
</dbReference>
<dbReference type="Pfam" id="PF00728">
    <property type="entry name" value="Glyco_hydro_20"/>
    <property type="match status" value="1"/>
</dbReference>
<feature type="domain" description="Beta-hexosaminidase bacterial type N-terminal" evidence="7">
    <location>
        <begin position="23"/>
        <end position="156"/>
    </location>
</feature>
<evidence type="ECO:0000313" key="9">
    <source>
        <dbReference type="Proteomes" id="UP000280825"/>
    </source>
</evidence>
<dbReference type="PRINTS" id="PR00738">
    <property type="entry name" value="GLHYDRLASE20"/>
</dbReference>
<feature type="domain" description="Glycoside hydrolase family 20 catalytic" evidence="6">
    <location>
        <begin position="160"/>
        <end position="481"/>
    </location>
</feature>
<dbReference type="AlphaFoldDB" id="A0A432CLQ5"/>
<evidence type="ECO:0000256" key="5">
    <source>
        <dbReference type="SAM" id="SignalP"/>
    </source>
</evidence>
<dbReference type="SUPFAM" id="SSF51445">
    <property type="entry name" value="(Trans)glycosidases"/>
    <property type="match status" value="1"/>
</dbReference>
<name>A0A432CLQ5_9FLAO</name>